<evidence type="ECO:0000313" key="7">
    <source>
        <dbReference type="Proteomes" id="UP000278143"/>
    </source>
</evidence>
<dbReference type="EMBL" id="KZ989549">
    <property type="protein sequence ID" value="RKP25989.1"/>
    <property type="molecule type" value="Genomic_DNA"/>
</dbReference>
<evidence type="ECO:0000256" key="5">
    <source>
        <dbReference type="SAM" id="Coils"/>
    </source>
</evidence>
<gene>
    <name evidence="6" type="ORF">SYNPS1DRAFT_22155</name>
</gene>
<dbReference type="SUPFAM" id="SSF64602">
    <property type="entry name" value="F1 ATPase inhibitor, IF1, C-terminal domain"/>
    <property type="match status" value="1"/>
</dbReference>
<dbReference type="Pfam" id="PF04568">
    <property type="entry name" value="IATP"/>
    <property type="match status" value="1"/>
</dbReference>
<dbReference type="GO" id="GO:0005739">
    <property type="term" value="C:mitochondrion"/>
    <property type="evidence" value="ECO:0007669"/>
    <property type="project" value="UniProtKB-SubCell"/>
</dbReference>
<name>A0A4V1J1R6_9FUNG</name>
<organism evidence="6 7">
    <name type="scientific">Syncephalis pseudoplumigaleata</name>
    <dbReference type="NCBI Taxonomy" id="1712513"/>
    <lineage>
        <taxon>Eukaryota</taxon>
        <taxon>Fungi</taxon>
        <taxon>Fungi incertae sedis</taxon>
        <taxon>Zoopagomycota</taxon>
        <taxon>Zoopagomycotina</taxon>
        <taxon>Zoopagomycetes</taxon>
        <taxon>Zoopagales</taxon>
        <taxon>Piptocephalidaceae</taxon>
        <taxon>Syncephalis</taxon>
    </lineage>
</organism>
<feature type="coiled-coil region" evidence="5">
    <location>
        <begin position="32"/>
        <end position="66"/>
    </location>
</feature>
<keyword evidence="5" id="KW-0175">Coiled coil</keyword>
<evidence type="ECO:0000313" key="6">
    <source>
        <dbReference type="EMBL" id="RKP25989.1"/>
    </source>
</evidence>
<comment type="similarity">
    <text evidence="2 4">Belongs to the ATPase inhibitor family.</text>
</comment>
<reference evidence="7" key="1">
    <citation type="journal article" date="2018" name="Nat. Microbiol.">
        <title>Leveraging single-cell genomics to expand the fungal tree of life.</title>
        <authorList>
            <person name="Ahrendt S.R."/>
            <person name="Quandt C.A."/>
            <person name="Ciobanu D."/>
            <person name="Clum A."/>
            <person name="Salamov A."/>
            <person name="Andreopoulos B."/>
            <person name="Cheng J.F."/>
            <person name="Woyke T."/>
            <person name="Pelin A."/>
            <person name="Henrissat B."/>
            <person name="Reynolds N.K."/>
            <person name="Benny G.L."/>
            <person name="Smith M.E."/>
            <person name="James T.Y."/>
            <person name="Grigoriev I.V."/>
        </authorList>
    </citation>
    <scope>NUCLEOTIDE SEQUENCE [LARGE SCALE GENOMIC DNA]</scope>
    <source>
        <strain evidence="7">Benny S71-1</strain>
    </source>
</reference>
<dbReference type="InterPro" id="IPR007648">
    <property type="entry name" value="ATPase_inhibitor_mt"/>
</dbReference>
<dbReference type="Proteomes" id="UP000278143">
    <property type="component" value="Unassembled WGS sequence"/>
</dbReference>
<dbReference type="AlphaFoldDB" id="A0A4V1J1R6"/>
<evidence type="ECO:0000256" key="1">
    <source>
        <dbReference type="ARBA" id="ARBA00004173"/>
    </source>
</evidence>
<evidence type="ECO:0000256" key="2">
    <source>
        <dbReference type="ARBA" id="ARBA00010901"/>
    </source>
</evidence>
<evidence type="ECO:0000256" key="3">
    <source>
        <dbReference type="ARBA" id="ARBA00023128"/>
    </source>
</evidence>
<keyword evidence="3" id="KW-0496">Mitochondrion</keyword>
<accession>A0A4V1J1R6</accession>
<keyword evidence="7" id="KW-1185">Reference proteome</keyword>
<sequence length="72" mass="8650">MARRTYADEGAIRSANTSFSKKEKAIEDQYFNMKDKEKFKHLKEELEKIKQENREIKEELQRQNNNNGQQKS</sequence>
<evidence type="ECO:0000256" key="4">
    <source>
        <dbReference type="RuleBase" id="RU368087"/>
    </source>
</evidence>
<protein>
    <recommendedName>
        <fullName evidence="4">ATPase inhibitor, mitochondrial</fullName>
    </recommendedName>
</protein>
<dbReference type="GO" id="GO:0042030">
    <property type="term" value="F:ATPase inhibitor activity"/>
    <property type="evidence" value="ECO:0007669"/>
    <property type="project" value="InterPro"/>
</dbReference>
<dbReference type="OrthoDB" id="5595795at2759"/>
<comment type="function">
    <text evidence="4">Inhibits the enzyme activity of ATPase.</text>
</comment>
<comment type="subcellular location">
    <subcellularLocation>
        <location evidence="1">Mitochondrion</location>
    </subcellularLocation>
</comment>
<proteinExistence type="inferred from homology"/>
<dbReference type="Gene3D" id="1.20.5.500">
    <property type="entry name" value="Single helix bin"/>
    <property type="match status" value="1"/>
</dbReference>